<evidence type="ECO:0000313" key="7">
    <source>
        <dbReference type="Proteomes" id="UP000070412"/>
    </source>
</evidence>
<evidence type="ECO:0000313" key="5">
    <source>
        <dbReference type="EMBL" id="KAF7488961.1"/>
    </source>
</evidence>
<accession>A0A834R5E4</accession>
<proteinExistence type="inferred from homology"/>
<organism evidence="5">
    <name type="scientific">Sarcoptes scabiei</name>
    <name type="common">Itch mite</name>
    <name type="synonym">Acarus scabiei</name>
    <dbReference type="NCBI Taxonomy" id="52283"/>
    <lineage>
        <taxon>Eukaryota</taxon>
        <taxon>Metazoa</taxon>
        <taxon>Ecdysozoa</taxon>
        <taxon>Arthropoda</taxon>
        <taxon>Chelicerata</taxon>
        <taxon>Arachnida</taxon>
        <taxon>Acari</taxon>
        <taxon>Acariformes</taxon>
        <taxon>Sarcoptiformes</taxon>
        <taxon>Astigmata</taxon>
        <taxon>Psoroptidia</taxon>
        <taxon>Sarcoptoidea</taxon>
        <taxon>Sarcoptidae</taxon>
        <taxon>Sarcoptinae</taxon>
        <taxon>Sarcoptes</taxon>
    </lineage>
</organism>
<dbReference type="CDD" id="cd05804">
    <property type="entry name" value="StaR_like"/>
    <property type="match status" value="1"/>
</dbReference>
<dbReference type="InterPro" id="IPR033891">
    <property type="entry name" value="TTC38"/>
</dbReference>
<gene>
    <name evidence="5" type="ORF">SSS_7656</name>
</gene>
<sequence length="479" mass="55935">MFPSSWFSLKEWEDIGLKINSTSSNEAVKLYDSALTQFTFWADDPSQGGLIDTLDRLEKADTDFVLGKTLSLGLKLLDHTKCYFLDSDIQNETDSLEKLMQRRENEISFRERKHVEAVGKLSRLDLLGAANVWEQILQQYPNDIHALKFCFYSYLFHGEKQKQFDLIQKSYPYFFDQQKITNHYSMIMNGMLSFVNEELQFFRVAERYGRQGLERNPFDGWATHALAHVMEMEGRFEEGINFMNMTERNWTKSNHLACHNYWHLSLFNLSTDNFDAALDLFDEKILPTARQTKKSFNLCDAASLLYRTYLLKYDDPDRLHLQSRFEDVFAIVKPYLNHHVIGFCDLHYLMACIGSKHSVEAKNLFETIGGSDLSIVQEESARITQNLMESMILFDAKRYEEVIKILLSIKDSIVSIGGSDAQRDIFNQLLIVSAMQSKQAANNQDFIDRLNEERKIFKKNDRFIQQKQFQQKLLMNTQQ</sequence>
<evidence type="ECO:0000256" key="1">
    <source>
        <dbReference type="ARBA" id="ARBA00005857"/>
    </source>
</evidence>
<evidence type="ECO:0000256" key="3">
    <source>
        <dbReference type="ARBA" id="ARBA00022737"/>
    </source>
</evidence>
<dbReference type="Gene3D" id="1.25.40.10">
    <property type="entry name" value="Tetratricopeptide repeat domain"/>
    <property type="match status" value="1"/>
</dbReference>
<keyword evidence="3" id="KW-0677">Repeat</keyword>
<dbReference type="AlphaFoldDB" id="A0A834R5E4"/>
<dbReference type="EMBL" id="WVUK01000065">
    <property type="protein sequence ID" value="KAF7488961.1"/>
    <property type="molecule type" value="Genomic_DNA"/>
</dbReference>
<name>A0A834R5E4_SARSC</name>
<evidence type="ECO:0000313" key="6">
    <source>
        <dbReference type="EnsemblMetazoa" id="KAF7488961.1"/>
    </source>
</evidence>
<dbReference type="OrthoDB" id="1427555at2759"/>
<reference evidence="7" key="1">
    <citation type="journal article" date="2020" name="PLoS Negl. Trop. Dis.">
        <title>High-quality nuclear genome for Sarcoptes scabiei-A critical resource for a neglected parasite.</title>
        <authorList>
            <person name="Korhonen P.K."/>
            <person name="Gasser R.B."/>
            <person name="Ma G."/>
            <person name="Wang T."/>
            <person name="Stroehlein A.J."/>
            <person name="Young N.D."/>
            <person name="Ang C.S."/>
            <person name="Fernando D.D."/>
            <person name="Lu H.C."/>
            <person name="Taylor S."/>
            <person name="Reynolds S.L."/>
            <person name="Mofiz E."/>
            <person name="Najaraj S.H."/>
            <person name="Gowda H."/>
            <person name="Madugundu A."/>
            <person name="Renuse S."/>
            <person name="Holt D."/>
            <person name="Pandey A."/>
            <person name="Papenfuss A.T."/>
            <person name="Fischer K."/>
        </authorList>
    </citation>
    <scope>NUCLEOTIDE SEQUENCE [LARGE SCALE GENOMIC DNA]</scope>
</reference>
<dbReference type="PANTHER" id="PTHR16263:SF4">
    <property type="entry name" value="TETRATRICOPEPTIDE REPEAT PROTEIN 38"/>
    <property type="match status" value="1"/>
</dbReference>
<reference evidence="5" key="2">
    <citation type="submission" date="2020-01" db="EMBL/GenBank/DDBJ databases">
        <authorList>
            <person name="Korhonen P.K.K."/>
            <person name="Guangxu M.G."/>
            <person name="Wang T.W."/>
            <person name="Stroehlein A.J.S."/>
            <person name="Young N.D."/>
            <person name="Ang C.-S.A."/>
            <person name="Fernando D.W.F."/>
            <person name="Lu H.L."/>
            <person name="Taylor S.T."/>
            <person name="Ehtesham M.E.M."/>
            <person name="Najaraj S.H.N."/>
            <person name="Harsha G.H.G."/>
            <person name="Madugundu A.M."/>
            <person name="Renuse S.R."/>
            <person name="Holt D.H."/>
            <person name="Pandey A.P."/>
            <person name="Papenfuss A.P."/>
            <person name="Gasser R.B.G."/>
            <person name="Fischer K.F."/>
        </authorList>
    </citation>
    <scope>NUCLEOTIDE SEQUENCE</scope>
    <source>
        <strain evidence="5">SSS_KF_BRIS2020</strain>
    </source>
</reference>
<keyword evidence="7" id="KW-1185">Reference proteome</keyword>
<comment type="similarity">
    <text evidence="1">Belongs to the TTC38 family.</text>
</comment>
<keyword evidence="4" id="KW-0802">TPR repeat</keyword>
<dbReference type="InterPro" id="IPR011990">
    <property type="entry name" value="TPR-like_helical_dom_sf"/>
</dbReference>
<evidence type="ECO:0000256" key="2">
    <source>
        <dbReference type="ARBA" id="ARBA00019992"/>
    </source>
</evidence>
<dbReference type="Proteomes" id="UP000070412">
    <property type="component" value="Unassembled WGS sequence"/>
</dbReference>
<dbReference type="PANTHER" id="PTHR16263">
    <property type="entry name" value="TETRATRICOPEPTIDE REPEAT PROTEIN 38"/>
    <property type="match status" value="1"/>
</dbReference>
<evidence type="ECO:0000256" key="4">
    <source>
        <dbReference type="ARBA" id="ARBA00022803"/>
    </source>
</evidence>
<dbReference type="EnsemblMetazoa" id="SSS_7656s_mrna">
    <property type="protein sequence ID" value="KAF7488961.1"/>
    <property type="gene ID" value="SSS_7656"/>
</dbReference>
<reference evidence="6" key="3">
    <citation type="submission" date="2022-06" db="UniProtKB">
        <authorList>
            <consortium name="EnsemblMetazoa"/>
        </authorList>
    </citation>
    <scope>IDENTIFICATION</scope>
</reference>
<protein>
    <recommendedName>
        <fullName evidence="2">Tetratricopeptide repeat protein 38</fullName>
    </recommendedName>
</protein>